<name>A0ABV6DQM0_9BACL</name>
<evidence type="ECO:0000256" key="6">
    <source>
        <dbReference type="ARBA" id="ARBA00022777"/>
    </source>
</evidence>
<evidence type="ECO:0000256" key="5">
    <source>
        <dbReference type="ARBA" id="ARBA00022741"/>
    </source>
</evidence>
<dbReference type="GO" id="GO:0005524">
    <property type="term" value="F:ATP binding"/>
    <property type="evidence" value="ECO:0007669"/>
    <property type="project" value="UniProtKB-KW"/>
</dbReference>
<dbReference type="Gene3D" id="1.10.287.130">
    <property type="match status" value="1"/>
</dbReference>
<dbReference type="InterPro" id="IPR036097">
    <property type="entry name" value="HisK_dim/P_sf"/>
</dbReference>
<keyword evidence="8" id="KW-0902">Two-component regulatory system</keyword>
<dbReference type="InterPro" id="IPR003661">
    <property type="entry name" value="HisK_dim/P_dom"/>
</dbReference>
<organism evidence="11 12">
    <name type="scientific">Paenibacillus chartarius</name>
    <dbReference type="NCBI Taxonomy" id="747481"/>
    <lineage>
        <taxon>Bacteria</taxon>
        <taxon>Bacillati</taxon>
        <taxon>Bacillota</taxon>
        <taxon>Bacilli</taxon>
        <taxon>Bacillales</taxon>
        <taxon>Paenibacillaceae</taxon>
        <taxon>Paenibacillus</taxon>
    </lineage>
</organism>
<dbReference type="EC" id="2.7.13.3" evidence="2"/>
<dbReference type="SUPFAM" id="SSF55874">
    <property type="entry name" value="ATPase domain of HSP90 chaperone/DNA topoisomerase II/histidine kinase"/>
    <property type="match status" value="1"/>
</dbReference>
<keyword evidence="9" id="KW-0472">Membrane</keyword>
<dbReference type="RefSeq" id="WP_377472365.1">
    <property type="nucleotide sequence ID" value="NZ_JBHLWN010000077.1"/>
</dbReference>
<dbReference type="SMART" id="SM00387">
    <property type="entry name" value="HATPase_c"/>
    <property type="match status" value="1"/>
</dbReference>
<dbReference type="PROSITE" id="PS50109">
    <property type="entry name" value="HIS_KIN"/>
    <property type="match status" value="1"/>
</dbReference>
<reference evidence="11 12" key="1">
    <citation type="submission" date="2024-09" db="EMBL/GenBank/DDBJ databases">
        <authorList>
            <person name="Sun Q."/>
            <person name="Mori K."/>
        </authorList>
    </citation>
    <scope>NUCLEOTIDE SEQUENCE [LARGE SCALE GENOMIC DNA]</scope>
    <source>
        <strain evidence="11 12">CCM 7759</strain>
    </source>
</reference>
<evidence type="ECO:0000256" key="1">
    <source>
        <dbReference type="ARBA" id="ARBA00000085"/>
    </source>
</evidence>
<evidence type="ECO:0000256" key="2">
    <source>
        <dbReference type="ARBA" id="ARBA00012438"/>
    </source>
</evidence>
<evidence type="ECO:0000313" key="12">
    <source>
        <dbReference type="Proteomes" id="UP001589776"/>
    </source>
</evidence>
<feature type="transmembrane region" description="Helical" evidence="9">
    <location>
        <begin position="6"/>
        <end position="27"/>
    </location>
</feature>
<feature type="domain" description="Histidine kinase" evidence="10">
    <location>
        <begin position="105"/>
        <end position="310"/>
    </location>
</feature>
<evidence type="ECO:0000313" key="11">
    <source>
        <dbReference type="EMBL" id="MFC0214939.1"/>
    </source>
</evidence>
<keyword evidence="4" id="KW-0808">Transferase</keyword>
<dbReference type="Pfam" id="PF02518">
    <property type="entry name" value="HATPase_c"/>
    <property type="match status" value="1"/>
</dbReference>
<dbReference type="PRINTS" id="PR00344">
    <property type="entry name" value="BCTRLSENSOR"/>
</dbReference>
<keyword evidence="5" id="KW-0547">Nucleotide-binding</keyword>
<dbReference type="SMART" id="SM00388">
    <property type="entry name" value="HisKA"/>
    <property type="match status" value="1"/>
</dbReference>
<accession>A0ABV6DQM0</accession>
<dbReference type="PANTHER" id="PTHR43065:SF46">
    <property type="entry name" value="C4-DICARBOXYLATE TRANSPORT SENSOR PROTEIN DCTB"/>
    <property type="match status" value="1"/>
</dbReference>
<keyword evidence="6" id="KW-0418">Kinase</keyword>
<dbReference type="CDD" id="cd00075">
    <property type="entry name" value="HATPase"/>
    <property type="match status" value="1"/>
</dbReference>
<comment type="caution">
    <text evidence="11">The sequence shown here is derived from an EMBL/GenBank/DDBJ whole genome shotgun (WGS) entry which is preliminary data.</text>
</comment>
<dbReference type="PANTHER" id="PTHR43065">
    <property type="entry name" value="SENSOR HISTIDINE KINASE"/>
    <property type="match status" value="1"/>
</dbReference>
<feature type="transmembrane region" description="Helical" evidence="9">
    <location>
        <begin position="39"/>
        <end position="59"/>
    </location>
</feature>
<dbReference type="InterPro" id="IPR004358">
    <property type="entry name" value="Sig_transdc_His_kin-like_C"/>
</dbReference>
<evidence type="ECO:0000256" key="8">
    <source>
        <dbReference type="ARBA" id="ARBA00023012"/>
    </source>
</evidence>
<dbReference type="Proteomes" id="UP001589776">
    <property type="component" value="Unassembled WGS sequence"/>
</dbReference>
<keyword evidence="9" id="KW-1133">Transmembrane helix</keyword>
<sequence>MLITVYAIAQTAAYALPFILLQTTVMWRIRLIRTRIDRTFLISWLTFAWLFVIMCFAGVALNILLAVSFLMIAVLTYAHFRCLSLVKAELARSDKLRTISALAAGVSHEVRNPITVTRGFISLLKQPDLSDDKKNVYTALALEELDRAKQIITDYLAFARPSPQQLEALHLEEELSYVKQVLQPLASLNQIELTVRIEDALLWGDRVQLRQAFINLLKNAIEAVQPYGKVEAHSTVRGNQVCIVIQDNGAGMAPEDVQRIGEPFFTTKEGGTGLGMMVVFAVVKSFRGTVDLQSEPGRGSRFTVTLPLHKREDL</sequence>
<dbReference type="CDD" id="cd00082">
    <property type="entry name" value="HisKA"/>
    <property type="match status" value="1"/>
</dbReference>
<dbReference type="EMBL" id="JBHLWN010000077">
    <property type="protein sequence ID" value="MFC0214939.1"/>
    <property type="molecule type" value="Genomic_DNA"/>
</dbReference>
<dbReference type="InterPro" id="IPR003594">
    <property type="entry name" value="HATPase_dom"/>
</dbReference>
<evidence type="ECO:0000256" key="4">
    <source>
        <dbReference type="ARBA" id="ARBA00022679"/>
    </source>
</evidence>
<dbReference type="Gene3D" id="3.30.565.10">
    <property type="entry name" value="Histidine kinase-like ATPase, C-terminal domain"/>
    <property type="match status" value="1"/>
</dbReference>
<proteinExistence type="predicted"/>
<dbReference type="InterPro" id="IPR005467">
    <property type="entry name" value="His_kinase_dom"/>
</dbReference>
<comment type="catalytic activity">
    <reaction evidence="1">
        <text>ATP + protein L-histidine = ADP + protein N-phospho-L-histidine.</text>
        <dbReference type="EC" id="2.7.13.3"/>
    </reaction>
</comment>
<dbReference type="SUPFAM" id="SSF47384">
    <property type="entry name" value="Homodimeric domain of signal transducing histidine kinase"/>
    <property type="match status" value="1"/>
</dbReference>
<dbReference type="InterPro" id="IPR036890">
    <property type="entry name" value="HATPase_C_sf"/>
</dbReference>
<keyword evidence="12" id="KW-1185">Reference proteome</keyword>
<gene>
    <name evidence="11" type="ORF">ACFFK0_21245</name>
</gene>
<keyword evidence="9" id="KW-0812">Transmembrane</keyword>
<protein>
    <recommendedName>
        <fullName evidence="2">histidine kinase</fullName>
        <ecNumber evidence="2">2.7.13.3</ecNumber>
    </recommendedName>
</protein>
<evidence type="ECO:0000256" key="3">
    <source>
        <dbReference type="ARBA" id="ARBA00022553"/>
    </source>
</evidence>
<keyword evidence="3" id="KW-0597">Phosphoprotein</keyword>
<evidence type="ECO:0000259" key="10">
    <source>
        <dbReference type="PROSITE" id="PS50109"/>
    </source>
</evidence>
<evidence type="ECO:0000256" key="9">
    <source>
        <dbReference type="SAM" id="Phobius"/>
    </source>
</evidence>
<evidence type="ECO:0000256" key="7">
    <source>
        <dbReference type="ARBA" id="ARBA00022840"/>
    </source>
</evidence>
<dbReference type="Pfam" id="PF00512">
    <property type="entry name" value="HisKA"/>
    <property type="match status" value="1"/>
</dbReference>
<keyword evidence="7 11" id="KW-0067">ATP-binding</keyword>